<dbReference type="GO" id="GO:0005829">
    <property type="term" value="C:cytosol"/>
    <property type="evidence" value="ECO:0007669"/>
    <property type="project" value="TreeGrafter"/>
</dbReference>
<dbReference type="InParanoid" id="A0A3N1HTG8"/>
<dbReference type="PANTHER" id="PTHR10668:SF103">
    <property type="entry name" value="PYRIDINE NUCLEOTIDE-DISULFIDE OXIDOREDUCTASE DOMAIN-CONTAINING PROTEIN 2"/>
    <property type="match status" value="1"/>
</dbReference>
<comment type="caution">
    <text evidence="1">The sequence shown here is derived from an EMBL/GenBank/DDBJ whole genome shotgun (WGS) entry which is preliminary data.</text>
</comment>
<evidence type="ECO:0000313" key="2">
    <source>
        <dbReference type="Proteomes" id="UP000276232"/>
    </source>
</evidence>
<protein>
    <submittedName>
        <fullName evidence="1">Phytoene dehydrogenase-like protein</fullName>
    </submittedName>
</protein>
<dbReference type="FunCoup" id="A0A3N1HTG8">
    <property type="interactions" value="2"/>
</dbReference>
<gene>
    <name evidence="1" type="ORF">EDC03_0432</name>
</gene>
<dbReference type="SUPFAM" id="SSF51905">
    <property type="entry name" value="FAD/NAD(P)-binding domain"/>
    <property type="match status" value="1"/>
</dbReference>
<evidence type="ECO:0000313" key="1">
    <source>
        <dbReference type="EMBL" id="ROP45823.1"/>
    </source>
</evidence>
<dbReference type="RefSeq" id="WP_241966980.1">
    <property type="nucleotide sequence ID" value="NZ_RJKN01000001.1"/>
</dbReference>
<reference evidence="1 2" key="1">
    <citation type="journal article" date="2015" name="Stand. Genomic Sci.">
        <title>Genomic Encyclopedia of Bacterial and Archaeal Type Strains, Phase III: the genomes of soil and plant-associated and newly described type strains.</title>
        <authorList>
            <person name="Whitman W.B."/>
            <person name="Woyke T."/>
            <person name="Klenk H.P."/>
            <person name="Zhou Y."/>
            <person name="Lilburn T.G."/>
            <person name="Beck B.J."/>
            <person name="De Vos P."/>
            <person name="Vandamme P."/>
            <person name="Eisen J.A."/>
            <person name="Garrity G."/>
            <person name="Hugenholtz P."/>
            <person name="Kyrpides N.C."/>
        </authorList>
    </citation>
    <scope>NUCLEOTIDE SEQUENCE [LARGE SCALE GENOMIC DNA]</scope>
    <source>
        <strain evidence="1 2">CECT 7306</strain>
    </source>
</reference>
<proteinExistence type="predicted"/>
<dbReference type="PRINTS" id="PR00469">
    <property type="entry name" value="PNDRDTASEII"/>
</dbReference>
<dbReference type="Proteomes" id="UP000276232">
    <property type="component" value="Unassembled WGS sequence"/>
</dbReference>
<organism evidence="1 2">
    <name type="scientific">Pseudokineococcus lusitanus</name>
    <dbReference type="NCBI Taxonomy" id="763993"/>
    <lineage>
        <taxon>Bacteria</taxon>
        <taxon>Bacillati</taxon>
        <taxon>Actinomycetota</taxon>
        <taxon>Actinomycetes</taxon>
        <taxon>Kineosporiales</taxon>
        <taxon>Kineosporiaceae</taxon>
        <taxon>Pseudokineococcus</taxon>
    </lineage>
</organism>
<dbReference type="AlphaFoldDB" id="A0A3N1HTG8"/>
<dbReference type="InterPro" id="IPR036188">
    <property type="entry name" value="FAD/NAD-bd_sf"/>
</dbReference>
<name>A0A3N1HTG8_9ACTN</name>
<accession>A0A3N1HTG8</accession>
<dbReference type="Pfam" id="PF12831">
    <property type="entry name" value="FAD_oxidored"/>
    <property type="match status" value="1"/>
</dbReference>
<sequence length="537" mass="55015">MDAEAAAGRYDVVVVGGGHNGLTAAAYCARAGLSVLVLERAAGVGGAAVSAEVFPGTGARLSRYSYLVSLLPARVVRELGLDVRLVRRRWSSWTPDPDDPARGLLVDGGDAAATRASLVAVGGTADADGWETFSRSTATLARGLWPTLVEPLRTRAEARALVGDDAVWDALVEQPLGAALAAAVPGDLARGVLATDGLIGVSRPLDDETLEVNRCFLLHVVGGGTGHWDVPVGGMGAVSGALERAARTAGARLVTGAEVTAVTPDGEVTAVVGGEEGTATARWVLSGVAPSVLEGLLAAGGADAPAAPVVRPEGAQVKTNLLVRRLPRLLDAGVATGAAFGGTFHVHETASRLDAAFAEAAGGRLPSPQPCEVYCHTLADRSILPPDLDAEGAHTMTVFGLHVPDALVPADGPEHDAVRDRLQENVLQALGSVLAEPVEDLLLRDADGRPCVETRTTKDLERSLGLPGGHIFHGPLAWPFVEDDDPLGTPAERWGVATRHPRVLLAGSGARRGGGVSGLGGHGAAMAVLEAEGLPRP</sequence>
<dbReference type="EMBL" id="RJKN01000001">
    <property type="protein sequence ID" value="ROP45823.1"/>
    <property type="molecule type" value="Genomic_DNA"/>
</dbReference>
<keyword evidence="2" id="KW-1185">Reference proteome</keyword>
<dbReference type="Gene3D" id="3.50.50.60">
    <property type="entry name" value="FAD/NAD(P)-binding domain"/>
    <property type="match status" value="2"/>
</dbReference>
<dbReference type="PANTHER" id="PTHR10668">
    <property type="entry name" value="PHYTOENE DEHYDROGENASE"/>
    <property type="match status" value="1"/>
</dbReference>